<organism evidence="1 2">
    <name type="scientific">Phytophthora rubi</name>
    <dbReference type="NCBI Taxonomy" id="129364"/>
    <lineage>
        <taxon>Eukaryota</taxon>
        <taxon>Sar</taxon>
        <taxon>Stramenopiles</taxon>
        <taxon>Oomycota</taxon>
        <taxon>Peronosporomycetes</taxon>
        <taxon>Peronosporales</taxon>
        <taxon>Peronosporaceae</taxon>
        <taxon>Phytophthora</taxon>
    </lineage>
</organism>
<proteinExistence type="predicted"/>
<dbReference type="AlphaFoldDB" id="A0A6A3PJ68"/>
<sequence>MRLENPPTLASELISVTSWKRLARDLHDGRIEQICILPDVERAKCEAEELKQLVTKGTDALSAKSKKKCFDEQSWDSLHRVSSTRSCVIDDNGDRTVVPDDRELKLMSITMPDFGTSQS</sequence>
<dbReference type="EMBL" id="QXFV01000006">
    <property type="protein sequence ID" value="KAE9052678.1"/>
    <property type="molecule type" value="Genomic_DNA"/>
</dbReference>
<reference evidence="1 2" key="1">
    <citation type="submission" date="2018-09" db="EMBL/GenBank/DDBJ databases">
        <title>Genomic investigation of the strawberry pathogen Phytophthora fragariae indicates pathogenicity is determined by transcriptional variation in three key races.</title>
        <authorList>
            <person name="Adams T.M."/>
            <person name="Armitage A.D."/>
            <person name="Sobczyk M.K."/>
            <person name="Bates H.J."/>
            <person name="Dunwell J.M."/>
            <person name="Nellist C.F."/>
            <person name="Harrison R.J."/>
        </authorList>
    </citation>
    <scope>NUCLEOTIDE SEQUENCE [LARGE SCALE GENOMIC DNA]</scope>
    <source>
        <strain evidence="1 2">SCRP249</strain>
    </source>
</reference>
<accession>A0A6A3PJ68</accession>
<dbReference type="Proteomes" id="UP000429607">
    <property type="component" value="Unassembled WGS sequence"/>
</dbReference>
<gene>
    <name evidence="1" type="ORF">PR001_g287</name>
</gene>
<evidence type="ECO:0000313" key="2">
    <source>
        <dbReference type="Proteomes" id="UP000429607"/>
    </source>
</evidence>
<comment type="caution">
    <text evidence="1">The sequence shown here is derived from an EMBL/GenBank/DDBJ whole genome shotgun (WGS) entry which is preliminary data.</text>
</comment>
<evidence type="ECO:0000313" key="1">
    <source>
        <dbReference type="EMBL" id="KAE9052678.1"/>
    </source>
</evidence>
<name>A0A6A3PJ68_9STRA</name>
<protein>
    <submittedName>
        <fullName evidence="1">Uncharacterized protein</fullName>
    </submittedName>
</protein>